<dbReference type="EMBL" id="JWZT01002700">
    <property type="protein sequence ID" value="KII68841.1"/>
    <property type="molecule type" value="Genomic_DNA"/>
</dbReference>
<dbReference type="Proteomes" id="UP000031668">
    <property type="component" value="Unassembled WGS sequence"/>
</dbReference>
<evidence type="ECO:0000256" key="1">
    <source>
        <dbReference type="SAM" id="Phobius"/>
    </source>
</evidence>
<protein>
    <submittedName>
        <fullName evidence="2">Uncharacterized protein</fullName>
    </submittedName>
</protein>
<feature type="transmembrane region" description="Helical" evidence="1">
    <location>
        <begin position="57"/>
        <end position="78"/>
    </location>
</feature>
<keyword evidence="1" id="KW-0472">Membrane</keyword>
<dbReference type="AlphaFoldDB" id="A0A0C2MNN0"/>
<sequence>MDGNPVKVDFGPRVRSCNLQVNDYLIRFNSFSHTWTNPRVKKMMNTLSTKFRFRVRVLQTTLFGLSFGLGFIALGAFFESRYHLAYQKNIDDVAKSLNKPIDED</sequence>
<reference evidence="2 3" key="1">
    <citation type="journal article" date="2014" name="Genome Biol. Evol.">
        <title>The genome of the myxosporean Thelohanellus kitauei shows adaptations to nutrient acquisition within its fish host.</title>
        <authorList>
            <person name="Yang Y."/>
            <person name="Xiong J."/>
            <person name="Zhou Z."/>
            <person name="Huo F."/>
            <person name="Miao W."/>
            <person name="Ran C."/>
            <person name="Liu Y."/>
            <person name="Zhang J."/>
            <person name="Feng J."/>
            <person name="Wang M."/>
            <person name="Wang M."/>
            <person name="Wang L."/>
            <person name="Yao B."/>
        </authorList>
    </citation>
    <scope>NUCLEOTIDE SEQUENCE [LARGE SCALE GENOMIC DNA]</scope>
    <source>
        <strain evidence="2">Wuqing</strain>
    </source>
</reference>
<keyword evidence="1" id="KW-1133">Transmembrane helix</keyword>
<comment type="caution">
    <text evidence="2">The sequence shown here is derived from an EMBL/GenBank/DDBJ whole genome shotgun (WGS) entry which is preliminary data.</text>
</comment>
<keyword evidence="3" id="KW-1185">Reference proteome</keyword>
<proteinExistence type="predicted"/>
<keyword evidence="1" id="KW-0812">Transmembrane</keyword>
<gene>
    <name evidence="2" type="ORF">RF11_03046</name>
</gene>
<accession>A0A0C2MNN0</accession>
<name>A0A0C2MNN0_THEKT</name>
<evidence type="ECO:0000313" key="2">
    <source>
        <dbReference type="EMBL" id="KII68841.1"/>
    </source>
</evidence>
<organism evidence="2 3">
    <name type="scientific">Thelohanellus kitauei</name>
    <name type="common">Myxosporean</name>
    <dbReference type="NCBI Taxonomy" id="669202"/>
    <lineage>
        <taxon>Eukaryota</taxon>
        <taxon>Metazoa</taxon>
        <taxon>Cnidaria</taxon>
        <taxon>Myxozoa</taxon>
        <taxon>Myxosporea</taxon>
        <taxon>Bivalvulida</taxon>
        <taxon>Platysporina</taxon>
        <taxon>Myxobolidae</taxon>
        <taxon>Thelohanellus</taxon>
    </lineage>
</organism>
<evidence type="ECO:0000313" key="3">
    <source>
        <dbReference type="Proteomes" id="UP000031668"/>
    </source>
</evidence>